<sequence>MTARAPARPAPDLPIGLFDFEGVWRFRRKITDRKLGQISQGQGTLRMIRDGGCLRYEEHVVLDLPGQPAIEGTRRYLWQSCPRGIEVLFDDGRPFHVIGLPDAAPSDMHPCEPDIYRVRYDLGDWPVWSQAWEVTGPRKDYRIDTLFVRDRAAERS</sequence>
<dbReference type="AlphaFoldDB" id="A0A1N7MZJ6"/>
<dbReference type="InterPro" id="IPR045632">
    <property type="entry name" value="DUF6314"/>
</dbReference>
<dbReference type="Pfam" id="PF19834">
    <property type="entry name" value="DUF6314"/>
    <property type="match status" value="1"/>
</dbReference>
<evidence type="ECO:0000259" key="1">
    <source>
        <dbReference type="Pfam" id="PF19834"/>
    </source>
</evidence>
<accession>A0A1N7MZJ6</accession>
<organism evidence="2 3">
    <name type="scientific">Roseivivax lentus</name>
    <dbReference type="NCBI Taxonomy" id="633194"/>
    <lineage>
        <taxon>Bacteria</taxon>
        <taxon>Pseudomonadati</taxon>
        <taxon>Pseudomonadota</taxon>
        <taxon>Alphaproteobacteria</taxon>
        <taxon>Rhodobacterales</taxon>
        <taxon>Roseobacteraceae</taxon>
        <taxon>Roseivivax</taxon>
    </lineage>
</organism>
<keyword evidence="3" id="KW-1185">Reference proteome</keyword>
<reference evidence="3" key="1">
    <citation type="submission" date="2017-01" db="EMBL/GenBank/DDBJ databases">
        <authorList>
            <person name="Varghese N."/>
            <person name="Submissions S."/>
        </authorList>
    </citation>
    <scope>NUCLEOTIDE SEQUENCE [LARGE SCALE GENOMIC DNA]</scope>
    <source>
        <strain evidence="3">DSM 29430</strain>
    </source>
</reference>
<protein>
    <recommendedName>
        <fullName evidence="1">DUF6314 domain-containing protein</fullName>
    </recommendedName>
</protein>
<feature type="domain" description="DUF6314" evidence="1">
    <location>
        <begin position="20"/>
        <end position="149"/>
    </location>
</feature>
<proteinExistence type="predicted"/>
<dbReference type="EMBL" id="FTOQ01000006">
    <property type="protein sequence ID" value="SIS91502.1"/>
    <property type="molecule type" value="Genomic_DNA"/>
</dbReference>
<dbReference type="Proteomes" id="UP000186684">
    <property type="component" value="Unassembled WGS sequence"/>
</dbReference>
<dbReference type="STRING" id="633194.SAMN05421759_10685"/>
<evidence type="ECO:0000313" key="2">
    <source>
        <dbReference type="EMBL" id="SIS91502.1"/>
    </source>
</evidence>
<name>A0A1N7MZJ6_9RHOB</name>
<evidence type="ECO:0000313" key="3">
    <source>
        <dbReference type="Proteomes" id="UP000186684"/>
    </source>
</evidence>
<gene>
    <name evidence="2" type="ORF">SAMN05421759_10685</name>
</gene>